<evidence type="ECO:0000313" key="2">
    <source>
        <dbReference type="EMBL" id="MBD2180843.1"/>
    </source>
</evidence>
<gene>
    <name evidence="2" type="ORF">H6G03_06960</name>
</gene>
<organism evidence="2 3">
    <name type="scientific">Aerosakkonema funiforme FACHB-1375</name>
    <dbReference type="NCBI Taxonomy" id="2949571"/>
    <lineage>
        <taxon>Bacteria</taxon>
        <taxon>Bacillati</taxon>
        <taxon>Cyanobacteriota</taxon>
        <taxon>Cyanophyceae</taxon>
        <taxon>Oscillatoriophycideae</taxon>
        <taxon>Aerosakkonematales</taxon>
        <taxon>Aerosakkonemataceae</taxon>
        <taxon>Aerosakkonema</taxon>
    </lineage>
</organism>
<sequence length="115" mass="12380">MAKQITERWWFNALAGGVGSLVVAVAVGLMLKPVGHFLTRIPILGSGFAQFDNVLSYSDEVGLAAVKIGNKLGYIDTKGNLIVEPQFDAAKWFSSIGLAEVEINGKWGFISNPLK</sequence>
<feature type="transmembrane region" description="Helical" evidence="1">
    <location>
        <begin position="9"/>
        <end position="31"/>
    </location>
</feature>
<reference evidence="2" key="2">
    <citation type="submission" date="2020-08" db="EMBL/GenBank/DDBJ databases">
        <authorList>
            <person name="Chen M."/>
            <person name="Teng W."/>
            <person name="Zhao L."/>
            <person name="Hu C."/>
            <person name="Zhou Y."/>
            <person name="Han B."/>
            <person name="Song L."/>
            <person name="Shu W."/>
        </authorList>
    </citation>
    <scope>NUCLEOTIDE SEQUENCE</scope>
    <source>
        <strain evidence="2">FACHB-1375</strain>
    </source>
</reference>
<dbReference type="PANTHER" id="PTHR37841">
    <property type="entry name" value="GLR2918 PROTEIN"/>
    <property type="match status" value="1"/>
</dbReference>
<dbReference type="Pfam" id="PF14903">
    <property type="entry name" value="WG_beta_rep"/>
    <property type="match status" value="2"/>
</dbReference>
<keyword evidence="1" id="KW-0472">Membrane</keyword>
<accession>A0A926VCG5</accession>
<evidence type="ECO:0000256" key="1">
    <source>
        <dbReference type="SAM" id="Phobius"/>
    </source>
</evidence>
<dbReference type="EMBL" id="JACJPW010000013">
    <property type="protein sequence ID" value="MBD2180843.1"/>
    <property type="molecule type" value="Genomic_DNA"/>
</dbReference>
<dbReference type="RefSeq" id="WP_190463475.1">
    <property type="nucleotide sequence ID" value="NZ_JACJPW010000013.1"/>
</dbReference>
<dbReference type="SUPFAM" id="SSF69360">
    <property type="entry name" value="Cell wall binding repeat"/>
    <property type="match status" value="1"/>
</dbReference>
<name>A0A926VCG5_9CYAN</name>
<keyword evidence="3" id="KW-1185">Reference proteome</keyword>
<dbReference type="AlphaFoldDB" id="A0A926VCG5"/>
<reference evidence="2" key="1">
    <citation type="journal article" date="2015" name="ISME J.">
        <title>Draft Genome Sequence of Streptomyces incarnatus NRRL8089, which Produces the Nucleoside Antibiotic Sinefungin.</title>
        <authorList>
            <person name="Oshima K."/>
            <person name="Hattori M."/>
            <person name="Shimizu H."/>
            <person name="Fukuda K."/>
            <person name="Nemoto M."/>
            <person name="Inagaki K."/>
            <person name="Tamura T."/>
        </authorList>
    </citation>
    <scope>NUCLEOTIDE SEQUENCE</scope>
    <source>
        <strain evidence="2">FACHB-1375</strain>
    </source>
</reference>
<dbReference type="Proteomes" id="UP000641646">
    <property type="component" value="Unassembled WGS sequence"/>
</dbReference>
<keyword evidence="1" id="KW-1133">Transmembrane helix</keyword>
<dbReference type="PANTHER" id="PTHR37841:SF1">
    <property type="entry name" value="DUF3298 DOMAIN-CONTAINING PROTEIN"/>
    <property type="match status" value="1"/>
</dbReference>
<dbReference type="InterPro" id="IPR032774">
    <property type="entry name" value="WG_beta_rep"/>
</dbReference>
<evidence type="ECO:0000313" key="3">
    <source>
        <dbReference type="Proteomes" id="UP000641646"/>
    </source>
</evidence>
<proteinExistence type="predicted"/>
<keyword evidence="1" id="KW-0812">Transmembrane</keyword>
<protein>
    <submittedName>
        <fullName evidence="2">WG repeat-containing protein</fullName>
    </submittedName>
</protein>
<comment type="caution">
    <text evidence="2">The sequence shown here is derived from an EMBL/GenBank/DDBJ whole genome shotgun (WGS) entry which is preliminary data.</text>
</comment>